<sequence length="78" mass="8179">MPTWLERLQALQVGETTIPAPCVELLPATAQGVCPAAPVPAPPVPELPGVTHYHSPVLDTDFWVAEAVDQAEALRAAG</sequence>
<evidence type="ECO:0000313" key="2">
    <source>
        <dbReference type="Proteomes" id="UP000712673"/>
    </source>
</evidence>
<dbReference type="AlphaFoldDB" id="A0A937W337"/>
<gene>
    <name evidence="1" type="ORF">FJZ47_11310</name>
</gene>
<evidence type="ECO:0000313" key="1">
    <source>
        <dbReference type="EMBL" id="MBM3224377.1"/>
    </source>
</evidence>
<organism evidence="1 2">
    <name type="scientific">Tectimicrobiota bacterium</name>
    <dbReference type="NCBI Taxonomy" id="2528274"/>
    <lineage>
        <taxon>Bacteria</taxon>
        <taxon>Pseudomonadati</taxon>
        <taxon>Nitrospinota/Tectimicrobiota group</taxon>
        <taxon>Candidatus Tectimicrobiota</taxon>
    </lineage>
</organism>
<protein>
    <submittedName>
        <fullName evidence="1">Uncharacterized protein</fullName>
    </submittedName>
</protein>
<dbReference type="EMBL" id="VGLS01000311">
    <property type="protein sequence ID" value="MBM3224377.1"/>
    <property type="molecule type" value="Genomic_DNA"/>
</dbReference>
<name>A0A937W337_UNCTE</name>
<accession>A0A937W337</accession>
<reference evidence="1" key="1">
    <citation type="submission" date="2019-03" db="EMBL/GenBank/DDBJ databases">
        <title>Lake Tanganyika Metagenome-Assembled Genomes (MAGs).</title>
        <authorList>
            <person name="Tran P."/>
        </authorList>
    </citation>
    <scope>NUCLEOTIDE SEQUENCE</scope>
    <source>
        <strain evidence="1">K_DeepCast_65m_m2_066</strain>
    </source>
</reference>
<comment type="caution">
    <text evidence="1">The sequence shown here is derived from an EMBL/GenBank/DDBJ whole genome shotgun (WGS) entry which is preliminary data.</text>
</comment>
<dbReference type="Proteomes" id="UP000712673">
    <property type="component" value="Unassembled WGS sequence"/>
</dbReference>
<proteinExistence type="predicted"/>